<dbReference type="HOGENOM" id="CLU_007713_3_1_6"/>
<dbReference type="InterPro" id="IPR013798">
    <property type="entry name" value="Indole-3-glycerol_P_synth_dom"/>
</dbReference>
<evidence type="ECO:0000256" key="13">
    <source>
        <dbReference type="ARBA" id="ARBA00023268"/>
    </source>
</evidence>
<dbReference type="EC" id="5.3.1.24" evidence="15"/>
<dbReference type="PANTHER" id="PTHR22854">
    <property type="entry name" value="TRYPTOPHAN BIOSYNTHESIS PROTEIN"/>
    <property type="match status" value="1"/>
</dbReference>
<gene>
    <name evidence="18" type="primary">trpC</name>
    <name evidence="15" type="synonym">trpF</name>
    <name evidence="18" type="ordered locus">Bfl429</name>
</gene>
<comment type="pathway">
    <text evidence="4">Amino-acid biosynthesis; L-tryptophan biosynthesis; L-tryptophan from chorismate: step 4/5.</text>
</comment>
<evidence type="ECO:0000313" key="18">
    <source>
        <dbReference type="EMBL" id="CAD83491.1"/>
    </source>
</evidence>
<evidence type="ECO:0000313" key="19">
    <source>
        <dbReference type="Proteomes" id="UP000002192"/>
    </source>
</evidence>
<dbReference type="SUPFAM" id="SSF51366">
    <property type="entry name" value="Ribulose-phoshate binding barrel"/>
    <property type="match status" value="2"/>
</dbReference>
<dbReference type="eggNOG" id="COG0135">
    <property type="taxonomic scope" value="Bacteria"/>
</dbReference>
<dbReference type="Proteomes" id="UP000002192">
    <property type="component" value="Chromosome"/>
</dbReference>
<dbReference type="Pfam" id="PF00697">
    <property type="entry name" value="PRAI"/>
    <property type="match status" value="1"/>
</dbReference>
<dbReference type="STRING" id="203907.Bfl429"/>
<dbReference type="FunFam" id="3.20.20.70:FF:000024">
    <property type="entry name" value="Indole-3-glycerol phosphate synthase"/>
    <property type="match status" value="1"/>
</dbReference>
<dbReference type="UniPathway" id="UPA00035">
    <property type="reaction ID" value="UER00042"/>
</dbReference>
<evidence type="ECO:0000256" key="6">
    <source>
        <dbReference type="ARBA" id="ARBA00009847"/>
    </source>
</evidence>
<keyword evidence="10 15" id="KW-0057">Aromatic amino acid biosynthesis</keyword>
<dbReference type="PANTHER" id="PTHR22854:SF2">
    <property type="entry name" value="INDOLE-3-GLYCEROL-PHOSPHATE SYNTHASE"/>
    <property type="match status" value="1"/>
</dbReference>
<dbReference type="GO" id="GO:0004640">
    <property type="term" value="F:phosphoribosylanthranilate isomerase activity"/>
    <property type="evidence" value="ECO:0007669"/>
    <property type="project" value="UniProtKB-UniRule"/>
</dbReference>
<keyword evidence="7 15" id="KW-0028">Amino-acid biosynthesis</keyword>
<dbReference type="GO" id="GO:0004425">
    <property type="term" value="F:indole-3-glycerol-phosphate synthase activity"/>
    <property type="evidence" value="ECO:0007669"/>
    <property type="project" value="UniProtKB-EC"/>
</dbReference>
<evidence type="ECO:0000256" key="14">
    <source>
        <dbReference type="ARBA" id="ARBA00025592"/>
    </source>
</evidence>
<dbReference type="CDD" id="cd00405">
    <property type="entry name" value="PRAI"/>
    <property type="match status" value="1"/>
</dbReference>
<reference evidence="18 19" key="1">
    <citation type="journal article" date="2003" name="Proc. Natl. Acad. Sci. U.S.A.">
        <title>The genome sequence of Blochmannia floridanus: comparative analysis of reduced genomes.</title>
        <authorList>
            <person name="Gil R."/>
            <person name="Silva F.J."/>
            <person name="Zientz E."/>
            <person name="Delmotte F."/>
            <person name="Gonzalez-Candelas F."/>
            <person name="Latorre A."/>
            <person name="Rausell C."/>
            <person name="Kramerbeek J."/>
            <person name="Gadau J."/>
            <person name="Hoelldobler B."/>
            <person name="van Ham R.C.H.J."/>
            <person name="Gross R."/>
            <person name="Moya A."/>
        </authorList>
    </citation>
    <scope>NUCLEOTIDE SEQUENCE [LARGE SCALE GENOMIC DNA]</scope>
</reference>
<dbReference type="EMBL" id="BX248583">
    <property type="protein sequence ID" value="CAD83491.1"/>
    <property type="molecule type" value="Genomic_DNA"/>
</dbReference>
<evidence type="ECO:0000256" key="4">
    <source>
        <dbReference type="ARBA" id="ARBA00004696"/>
    </source>
</evidence>
<keyword evidence="13" id="KW-0511">Multifunctional enzyme</keyword>
<dbReference type="CDD" id="cd00331">
    <property type="entry name" value="IGPS"/>
    <property type="match status" value="1"/>
</dbReference>
<keyword evidence="19" id="KW-1185">Reference proteome</keyword>
<dbReference type="Gene3D" id="3.20.20.70">
    <property type="entry name" value="Aldolase class I"/>
    <property type="match status" value="2"/>
</dbReference>
<evidence type="ECO:0000256" key="7">
    <source>
        <dbReference type="ARBA" id="ARBA00022605"/>
    </source>
</evidence>
<dbReference type="AlphaFoldDB" id="Q7VR01"/>
<evidence type="ECO:0000256" key="3">
    <source>
        <dbReference type="ARBA" id="ARBA00004664"/>
    </source>
</evidence>
<evidence type="ECO:0000259" key="16">
    <source>
        <dbReference type="Pfam" id="PF00218"/>
    </source>
</evidence>
<evidence type="ECO:0000256" key="1">
    <source>
        <dbReference type="ARBA" id="ARBA00001164"/>
    </source>
</evidence>
<evidence type="ECO:0000256" key="2">
    <source>
        <dbReference type="ARBA" id="ARBA00001633"/>
    </source>
</evidence>
<comment type="similarity">
    <text evidence="5">In the N-terminal section; belongs to the TrpC family.</text>
</comment>
<feature type="domain" description="Indole-3-glycerol phosphate synthase" evidence="16">
    <location>
        <begin position="6"/>
        <end position="247"/>
    </location>
</feature>
<evidence type="ECO:0000256" key="9">
    <source>
        <dbReference type="ARBA" id="ARBA00022822"/>
    </source>
</evidence>
<keyword evidence="8" id="KW-0210">Decarboxylase</keyword>
<dbReference type="NCBIfam" id="NF006945">
    <property type="entry name" value="PRK09427.1"/>
    <property type="match status" value="1"/>
</dbReference>
<dbReference type="eggNOG" id="COG0134">
    <property type="taxonomic scope" value="Bacteria"/>
</dbReference>
<evidence type="ECO:0000256" key="12">
    <source>
        <dbReference type="ARBA" id="ARBA00023239"/>
    </source>
</evidence>
<evidence type="ECO:0000256" key="10">
    <source>
        <dbReference type="ARBA" id="ARBA00023141"/>
    </source>
</evidence>
<dbReference type="PROSITE" id="PS00614">
    <property type="entry name" value="IGPS"/>
    <property type="match status" value="1"/>
</dbReference>
<sequence>MSYTILDQIVFYKKNWILNKQKKISINTLKSNIQISERNFYKSIYNNKNRPFFIFEYKPASPSKGIIHHNPNPINIAHIYKNYATIISVVTDEKYFHGHFNILTQIRNVVTQPILCKDFFISEWQVYFARFHKADAILLMLSIIDNNMYRRLTHIAHSLNMGVLTEITNEQELNRAILLNAKVIGINNRNLHDLSIDLHRTIHLSKNIPNSIIKISESGINKYHTIKQLQQYVNGFLIGTILMSSQQLLYMTINKLILGENKICGLTRIEDANISYKSGAIYGGLIFVKNSPRYINMLTATNITSTVHNLYYVGVFCNEKIYNIINIVKTLNLSVVQLHGSEDQSYINQLRTYLPNTCKIWKSINMNIKPSSMINLLNVDRYLLDNKIGGSGKTFNWNNIINININKSILSGGLTINNCLKASKLGCSGLDFNSGIEIQPGIKDHQAIKKIFQILRNH</sequence>
<dbReference type="InterPro" id="IPR011060">
    <property type="entry name" value="RibuloseP-bd_barrel"/>
</dbReference>
<dbReference type="GO" id="GO:0000162">
    <property type="term" value="P:L-tryptophan biosynthetic process"/>
    <property type="evidence" value="ECO:0007669"/>
    <property type="project" value="UniProtKB-UniRule"/>
</dbReference>
<protein>
    <recommendedName>
        <fullName evidence="15">N-(5'-phosphoribosyl)anthranilate isomerase</fullName>
        <shortName evidence="15">PRAI</shortName>
        <ecNumber evidence="15">5.3.1.24</ecNumber>
    </recommendedName>
</protein>
<comment type="similarity">
    <text evidence="15">Belongs to the TrpF family.</text>
</comment>
<dbReference type="InterPro" id="IPR045186">
    <property type="entry name" value="Indole-3-glycerol_P_synth"/>
</dbReference>
<evidence type="ECO:0000256" key="15">
    <source>
        <dbReference type="HAMAP-Rule" id="MF_00135"/>
    </source>
</evidence>
<comment type="catalytic activity">
    <reaction evidence="1 15">
        <text>N-(5-phospho-beta-D-ribosyl)anthranilate = 1-(2-carboxyphenylamino)-1-deoxy-D-ribulose 5-phosphate</text>
        <dbReference type="Rhea" id="RHEA:21540"/>
        <dbReference type="ChEBI" id="CHEBI:18277"/>
        <dbReference type="ChEBI" id="CHEBI:58613"/>
        <dbReference type="EC" id="5.3.1.24"/>
    </reaction>
</comment>
<dbReference type="KEGG" id="bfl:Bfl429"/>
<comment type="pathway">
    <text evidence="3 15">Amino-acid biosynthesis; L-tryptophan biosynthesis; L-tryptophan from chorismate: step 3/5.</text>
</comment>
<name>Q7VR01_BLOFL</name>
<evidence type="ECO:0000259" key="17">
    <source>
        <dbReference type="Pfam" id="PF00697"/>
    </source>
</evidence>
<dbReference type="HAMAP" id="MF_00135">
    <property type="entry name" value="PRAI"/>
    <property type="match status" value="1"/>
</dbReference>
<evidence type="ECO:0000256" key="5">
    <source>
        <dbReference type="ARBA" id="ARBA00007902"/>
    </source>
</evidence>
<dbReference type="OrthoDB" id="9804217at2"/>
<organism evidence="18 19">
    <name type="scientific">Blochmanniella floridana</name>
    <dbReference type="NCBI Taxonomy" id="203907"/>
    <lineage>
        <taxon>Bacteria</taxon>
        <taxon>Pseudomonadati</taxon>
        <taxon>Pseudomonadota</taxon>
        <taxon>Gammaproteobacteria</taxon>
        <taxon>Enterobacterales</taxon>
        <taxon>Enterobacteriaceae</taxon>
        <taxon>ant endosymbionts</taxon>
        <taxon>Candidatus Blochmanniella</taxon>
    </lineage>
</organism>
<dbReference type="InterPro" id="IPR001240">
    <property type="entry name" value="PRAI_dom"/>
</dbReference>
<comment type="function">
    <text evidence="14">Bifunctional enzyme that catalyzes two sequential steps of tryptophan biosynthetic pathway. The first reaction is catalyzed by the isomerase, coded by the TrpF domain; the second reaction is catalyzed by the synthase, coded by the TrpC domain.</text>
</comment>
<keyword evidence="12 18" id="KW-0456">Lyase</keyword>
<comment type="catalytic activity">
    <reaction evidence="2">
        <text>1-(2-carboxyphenylamino)-1-deoxy-D-ribulose 5-phosphate + H(+) = (1S,2R)-1-C-(indol-3-yl)glycerol 3-phosphate + CO2 + H2O</text>
        <dbReference type="Rhea" id="RHEA:23476"/>
        <dbReference type="ChEBI" id="CHEBI:15377"/>
        <dbReference type="ChEBI" id="CHEBI:15378"/>
        <dbReference type="ChEBI" id="CHEBI:16526"/>
        <dbReference type="ChEBI" id="CHEBI:58613"/>
        <dbReference type="ChEBI" id="CHEBI:58866"/>
        <dbReference type="EC" id="4.1.1.48"/>
    </reaction>
</comment>
<accession>Q7VR01</accession>
<evidence type="ECO:0000256" key="8">
    <source>
        <dbReference type="ARBA" id="ARBA00022793"/>
    </source>
</evidence>
<evidence type="ECO:0000256" key="11">
    <source>
        <dbReference type="ARBA" id="ARBA00023235"/>
    </source>
</evidence>
<dbReference type="InterPro" id="IPR001468">
    <property type="entry name" value="Indole-3-GlycerolPSynthase_CS"/>
</dbReference>
<dbReference type="Pfam" id="PF00218">
    <property type="entry name" value="IGPS"/>
    <property type="match status" value="1"/>
</dbReference>
<feature type="domain" description="N-(5'phosphoribosyl) anthranilate isomerase (PRAI)" evidence="17">
    <location>
        <begin position="261"/>
        <end position="453"/>
    </location>
</feature>
<proteinExistence type="inferred from homology"/>
<dbReference type="InterPro" id="IPR013785">
    <property type="entry name" value="Aldolase_TIM"/>
</dbReference>
<keyword evidence="11 15" id="KW-0413">Isomerase</keyword>
<comment type="similarity">
    <text evidence="6">In the C-terminal section; belongs to the TrpF family.</text>
</comment>
<keyword evidence="9 15" id="KW-0822">Tryptophan biosynthesis</keyword>